<comment type="caution">
    <text evidence="4">The sequence shown here is derived from an EMBL/GenBank/DDBJ whole genome shotgun (WGS) entry which is preliminary data.</text>
</comment>
<sequence length="353" mass="38958">MASLTHAVPRSQFWVNKRVFITGHTGFKGGWLTLWLSQLGAVLRGYALPPDTQPNIFTSCGVEWLIEHQLGDVRDGETLTAAMQEFKPDIVLHLAAQPLVRASYARPMETYATNIMGTANVLDAARQTPSVQVAVIVTSDKVYAENAEAHEETSRLGGHDPYSASKACAELVAASFPLPEGLKLATVRAGNVIGGGDWAQDRLLPDFFKTIMAGEFLTIRNPRAIRPWQHVLEPLCGYLLAAEHMWTNDEQRNTWNFGPSQSSTVTVQTIAGKLCALWGQGAFFTVMPDENPVHEAPVLRLNAKKAWQDLAWRPGMTLDEALAATVAWYRAFQAGESMRDFTLSQIKAFGQYE</sequence>
<dbReference type="Gene3D" id="3.90.25.10">
    <property type="entry name" value="UDP-galactose 4-epimerase, domain 1"/>
    <property type="match status" value="1"/>
</dbReference>
<name>A0A840VB03_9PROT</name>
<dbReference type="AlphaFoldDB" id="A0A840VB03"/>
<dbReference type="InterPro" id="IPR013445">
    <property type="entry name" value="CDP_4_6_deHydtase"/>
</dbReference>
<accession>A0A840VB03</accession>
<comment type="similarity">
    <text evidence="2">Belongs to the NAD(P)-dependent epimerase/dehydratase family.</text>
</comment>
<protein>
    <submittedName>
        <fullName evidence="4">CDP-glucose 4,6-dehydratase</fullName>
        <ecNumber evidence="4">4.2.1.45</ecNumber>
    </submittedName>
</protein>
<dbReference type="NCBIfam" id="TIGR02622">
    <property type="entry name" value="CDP_4_6_dhtase"/>
    <property type="match status" value="1"/>
</dbReference>
<dbReference type="RefSeq" id="WP_183265961.1">
    <property type="nucleotide sequence ID" value="NZ_JACHFJ010000003.1"/>
</dbReference>
<proteinExistence type="inferred from homology"/>
<evidence type="ECO:0000256" key="2">
    <source>
        <dbReference type="ARBA" id="ARBA00007637"/>
    </source>
</evidence>
<dbReference type="EC" id="4.2.1.45" evidence="4"/>
<gene>
    <name evidence="4" type="ORF">HNP71_001204</name>
</gene>
<dbReference type="Proteomes" id="UP000553706">
    <property type="component" value="Unassembled WGS sequence"/>
</dbReference>
<keyword evidence="4" id="KW-0456">Lyase</keyword>
<organism evidence="4 5">
    <name type="scientific">Acidocella aromatica</name>
    <dbReference type="NCBI Taxonomy" id="1303579"/>
    <lineage>
        <taxon>Bacteria</taxon>
        <taxon>Pseudomonadati</taxon>
        <taxon>Pseudomonadota</taxon>
        <taxon>Alphaproteobacteria</taxon>
        <taxon>Acetobacterales</taxon>
        <taxon>Acidocellaceae</taxon>
        <taxon>Acidocella</taxon>
    </lineage>
</organism>
<dbReference type="InterPro" id="IPR001509">
    <property type="entry name" value="Epimerase_deHydtase"/>
</dbReference>
<reference evidence="4 5" key="1">
    <citation type="submission" date="2020-08" db="EMBL/GenBank/DDBJ databases">
        <title>Genomic Encyclopedia of Type Strains, Phase IV (KMG-IV): sequencing the most valuable type-strain genomes for metagenomic binning, comparative biology and taxonomic classification.</title>
        <authorList>
            <person name="Goeker M."/>
        </authorList>
    </citation>
    <scope>NUCLEOTIDE SEQUENCE [LARGE SCALE GENOMIC DNA]</scope>
    <source>
        <strain evidence="4 5">DSM 27026</strain>
    </source>
</reference>
<dbReference type="InterPro" id="IPR036291">
    <property type="entry name" value="NAD(P)-bd_dom_sf"/>
</dbReference>
<comment type="pathway">
    <text evidence="1">Bacterial outer membrane biogenesis; LPS O-antigen biosynthesis.</text>
</comment>
<dbReference type="SUPFAM" id="SSF51735">
    <property type="entry name" value="NAD(P)-binding Rossmann-fold domains"/>
    <property type="match status" value="1"/>
</dbReference>
<keyword evidence="5" id="KW-1185">Reference proteome</keyword>
<dbReference type="Pfam" id="PF01370">
    <property type="entry name" value="Epimerase"/>
    <property type="match status" value="1"/>
</dbReference>
<dbReference type="EMBL" id="JACHFJ010000003">
    <property type="protein sequence ID" value="MBB5372953.1"/>
    <property type="molecule type" value="Genomic_DNA"/>
</dbReference>
<feature type="domain" description="NAD-dependent epimerase/dehydratase" evidence="3">
    <location>
        <begin position="19"/>
        <end position="249"/>
    </location>
</feature>
<evidence type="ECO:0000259" key="3">
    <source>
        <dbReference type="Pfam" id="PF01370"/>
    </source>
</evidence>
<dbReference type="GO" id="GO:0047733">
    <property type="term" value="F:CDP-glucose 4,6-dehydratase activity"/>
    <property type="evidence" value="ECO:0007669"/>
    <property type="project" value="UniProtKB-EC"/>
</dbReference>
<dbReference type="Gene3D" id="3.40.50.720">
    <property type="entry name" value="NAD(P)-binding Rossmann-like Domain"/>
    <property type="match status" value="1"/>
</dbReference>
<evidence type="ECO:0000313" key="4">
    <source>
        <dbReference type="EMBL" id="MBB5372953.1"/>
    </source>
</evidence>
<evidence type="ECO:0000313" key="5">
    <source>
        <dbReference type="Proteomes" id="UP000553706"/>
    </source>
</evidence>
<evidence type="ECO:0000256" key="1">
    <source>
        <dbReference type="ARBA" id="ARBA00005125"/>
    </source>
</evidence>
<dbReference type="PANTHER" id="PTHR43000">
    <property type="entry name" value="DTDP-D-GLUCOSE 4,6-DEHYDRATASE-RELATED"/>
    <property type="match status" value="1"/>
</dbReference>